<dbReference type="InterPro" id="IPR003593">
    <property type="entry name" value="AAA+_ATPase"/>
</dbReference>
<evidence type="ECO:0000259" key="10">
    <source>
        <dbReference type="PROSITE" id="PS00300"/>
    </source>
</evidence>
<keyword evidence="12" id="KW-1185">Reference proteome</keyword>
<evidence type="ECO:0000256" key="2">
    <source>
        <dbReference type="ARBA" id="ARBA00022490"/>
    </source>
</evidence>
<keyword evidence="5 9" id="KW-0342">GTP-binding</keyword>
<dbReference type="InterPro" id="IPR042101">
    <property type="entry name" value="SRP54_N_sf"/>
</dbReference>
<gene>
    <name evidence="9 11" type="primary">ftsY</name>
    <name evidence="11" type="ORF">L7E55_06945</name>
</gene>
<dbReference type="InterPro" id="IPR004390">
    <property type="entry name" value="SR_rcpt_FtsY"/>
</dbReference>
<evidence type="ECO:0000256" key="4">
    <source>
        <dbReference type="ARBA" id="ARBA00022801"/>
    </source>
</evidence>
<dbReference type="HAMAP" id="MF_00920">
    <property type="entry name" value="FtsY"/>
    <property type="match status" value="1"/>
</dbReference>
<sequence length="304" mass="33125">MGFFNRLKESLTKTRQGFVEKIDNLVHRHKAINEDLFEELEELLIQADVGVNTALELVERVRRAARERRLEDAGQLKQVLKEQVSDMLEKGGSAINYRADPPTVIVVVGVNGVGKTTTIGKLAYWCKSEGKKVILGAADTFRAAAIDQLEVWGNRVGVELIRHQEGADPAAVAFDSLQAARARRADVLIIDTAGRLHTKSNLMEELKKINRVLDREIPGTPDEVLLVLDATTGQNAVNQAKQFSEAVGITGIALTKLDGSAKGGVVIAVNQALNIPVKLIGIGEGIEDLRPFNAEEFVEALFSS</sequence>
<keyword evidence="6 9" id="KW-0472">Membrane</keyword>
<dbReference type="GO" id="GO:0005737">
    <property type="term" value="C:cytoplasm"/>
    <property type="evidence" value="ECO:0007669"/>
    <property type="project" value="UniProtKB-SubCell"/>
</dbReference>
<evidence type="ECO:0000256" key="8">
    <source>
        <dbReference type="ARBA" id="ARBA00048027"/>
    </source>
</evidence>
<dbReference type="FunFam" id="1.20.120.140:FF:000002">
    <property type="entry name" value="Signal recognition particle receptor FtsY"/>
    <property type="match status" value="1"/>
</dbReference>
<dbReference type="GO" id="GO:0006614">
    <property type="term" value="P:SRP-dependent cotranslational protein targeting to membrane"/>
    <property type="evidence" value="ECO:0007669"/>
    <property type="project" value="InterPro"/>
</dbReference>
<dbReference type="PANTHER" id="PTHR43134:SF1">
    <property type="entry name" value="SIGNAL RECOGNITION PARTICLE RECEPTOR SUBUNIT ALPHA"/>
    <property type="match status" value="1"/>
</dbReference>
<dbReference type="CDD" id="cd17874">
    <property type="entry name" value="FtsY"/>
    <property type="match status" value="1"/>
</dbReference>
<evidence type="ECO:0000256" key="5">
    <source>
        <dbReference type="ARBA" id="ARBA00023134"/>
    </source>
</evidence>
<evidence type="ECO:0000313" key="12">
    <source>
        <dbReference type="Proteomes" id="UP001154312"/>
    </source>
</evidence>
<dbReference type="PROSITE" id="PS00300">
    <property type="entry name" value="SRP54"/>
    <property type="match status" value="1"/>
</dbReference>
<reference evidence="11" key="1">
    <citation type="submission" date="2022-02" db="EMBL/GenBank/DDBJ databases">
        <authorList>
            <person name="Leng L."/>
        </authorList>
    </citation>
    <scope>NUCLEOTIDE SEQUENCE</scope>
    <source>
        <strain evidence="11">JI</strain>
    </source>
</reference>
<comment type="similarity">
    <text evidence="9">Belongs to the GTP-binding SRP family. FtsY subfamily.</text>
</comment>
<evidence type="ECO:0000256" key="9">
    <source>
        <dbReference type="HAMAP-Rule" id="MF_00920"/>
    </source>
</evidence>
<feature type="binding site" evidence="9">
    <location>
        <begin position="255"/>
        <end position="258"/>
    </location>
    <ligand>
        <name>GTP</name>
        <dbReference type="ChEBI" id="CHEBI:37565"/>
    </ligand>
</feature>
<dbReference type="InterPro" id="IPR036225">
    <property type="entry name" value="SRP/SRP_N"/>
</dbReference>
<dbReference type="SUPFAM" id="SSF52540">
    <property type="entry name" value="P-loop containing nucleoside triphosphate hydrolases"/>
    <property type="match status" value="1"/>
</dbReference>
<keyword evidence="2 9" id="KW-0963">Cytoplasm</keyword>
<feature type="domain" description="SRP54-type proteins GTP-binding" evidence="10">
    <location>
        <begin position="276"/>
        <end position="289"/>
    </location>
</feature>
<organism evidence="11 12">
    <name type="scientific">Pelotomaculum isophthalicicum JI</name>
    <dbReference type="NCBI Taxonomy" id="947010"/>
    <lineage>
        <taxon>Bacteria</taxon>
        <taxon>Bacillati</taxon>
        <taxon>Bacillota</taxon>
        <taxon>Clostridia</taxon>
        <taxon>Eubacteriales</taxon>
        <taxon>Desulfotomaculaceae</taxon>
        <taxon>Pelotomaculum</taxon>
    </lineage>
</organism>
<comment type="subcellular location">
    <subcellularLocation>
        <location evidence="9">Cell membrane</location>
        <topology evidence="9">Peripheral membrane protein</topology>
        <orientation evidence="9">Cytoplasmic side</orientation>
    </subcellularLocation>
    <subcellularLocation>
        <location evidence="9">Cytoplasm</location>
    </subcellularLocation>
</comment>
<dbReference type="RefSeq" id="WP_277443385.1">
    <property type="nucleotide sequence ID" value="NZ_JAKOAV010000010.1"/>
</dbReference>
<dbReference type="GO" id="GO:0005047">
    <property type="term" value="F:signal recognition particle binding"/>
    <property type="evidence" value="ECO:0007669"/>
    <property type="project" value="TreeGrafter"/>
</dbReference>
<dbReference type="Proteomes" id="UP001154312">
    <property type="component" value="Unassembled WGS sequence"/>
</dbReference>
<dbReference type="Pfam" id="PF02881">
    <property type="entry name" value="SRP54_N"/>
    <property type="match status" value="1"/>
</dbReference>
<evidence type="ECO:0000313" key="11">
    <source>
        <dbReference type="EMBL" id="MDF9408097.1"/>
    </source>
</evidence>
<dbReference type="PANTHER" id="PTHR43134">
    <property type="entry name" value="SIGNAL RECOGNITION PARTICLE RECEPTOR SUBUNIT ALPHA"/>
    <property type="match status" value="1"/>
</dbReference>
<dbReference type="FunFam" id="3.40.50.300:FF:000053">
    <property type="entry name" value="Signal recognition particle receptor FtsY"/>
    <property type="match status" value="1"/>
</dbReference>
<name>A0A9X4JVV6_9FIRM</name>
<dbReference type="Pfam" id="PF00448">
    <property type="entry name" value="SRP54"/>
    <property type="match status" value="1"/>
</dbReference>
<keyword evidence="3 9" id="KW-0547">Nucleotide-binding</keyword>
<protein>
    <recommendedName>
        <fullName evidence="9">Signal recognition particle receptor FtsY</fullName>
        <shortName evidence="9">SRP receptor</shortName>
        <ecNumber evidence="9">3.6.5.4</ecNumber>
    </recommendedName>
</protein>
<proteinExistence type="inferred from homology"/>
<feature type="binding site" evidence="9">
    <location>
        <begin position="191"/>
        <end position="195"/>
    </location>
    <ligand>
        <name>GTP</name>
        <dbReference type="ChEBI" id="CHEBI:37565"/>
    </ligand>
</feature>
<dbReference type="GO" id="GO:0005525">
    <property type="term" value="F:GTP binding"/>
    <property type="evidence" value="ECO:0007669"/>
    <property type="project" value="UniProtKB-UniRule"/>
</dbReference>
<dbReference type="GO" id="GO:0003924">
    <property type="term" value="F:GTPase activity"/>
    <property type="evidence" value="ECO:0007669"/>
    <property type="project" value="UniProtKB-UniRule"/>
</dbReference>
<dbReference type="Gene3D" id="3.40.50.300">
    <property type="entry name" value="P-loop containing nucleotide triphosphate hydrolases"/>
    <property type="match status" value="1"/>
</dbReference>
<evidence type="ECO:0000256" key="3">
    <source>
        <dbReference type="ARBA" id="ARBA00022741"/>
    </source>
</evidence>
<comment type="catalytic activity">
    <reaction evidence="8 9">
        <text>GTP + H2O = GDP + phosphate + H(+)</text>
        <dbReference type="Rhea" id="RHEA:19669"/>
        <dbReference type="ChEBI" id="CHEBI:15377"/>
        <dbReference type="ChEBI" id="CHEBI:15378"/>
        <dbReference type="ChEBI" id="CHEBI:37565"/>
        <dbReference type="ChEBI" id="CHEBI:43474"/>
        <dbReference type="ChEBI" id="CHEBI:58189"/>
        <dbReference type="EC" id="3.6.5.4"/>
    </reaction>
</comment>
<dbReference type="SMART" id="SM00962">
    <property type="entry name" value="SRP54"/>
    <property type="match status" value="1"/>
</dbReference>
<dbReference type="NCBIfam" id="TIGR00064">
    <property type="entry name" value="ftsY"/>
    <property type="match status" value="1"/>
</dbReference>
<dbReference type="SUPFAM" id="SSF47364">
    <property type="entry name" value="Domain of the SRP/SRP receptor G-proteins"/>
    <property type="match status" value="1"/>
</dbReference>
<dbReference type="EMBL" id="JAKOAV010000010">
    <property type="protein sequence ID" value="MDF9408097.1"/>
    <property type="molecule type" value="Genomic_DNA"/>
</dbReference>
<dbReference type="EC" id="3.6.5.4" evidence="9"/>
<comment type="caution">
    <text evidence="11">The sequence shown here is derived from an EMBL/GenBank/DDBJ whole genome shotgun (WGS) entry which is preliminary data.</text>
</comment>
<accession>A0A9X4JVV6</accession>
<dbReference type="InterPro" id="IPR013822">
    <property type="entry name" value="Signal_recog_particl_SRP54_hlx"/>
</dbReference>
<dbReference type="SMART" id="SM00382">
    <property type="entry name" value="AAA"/>
    <property type="match status" value="1"/>
</dbReference>
<evidence type="ECO:0000256" key="7">
    <source>
        <dbReference type="ARBA" id="ARBA00023170"/>
    </source>
</evidence>
<evidence type="ECO:0000256" key="1">
    <source>
        <dbReference type="ARBA" id="ARBA00022475"/>
    </source>
</evidence>
<dbReference type="AlphaFoldDB" id="A0A9X4JVV6"/>
<dbReference type="Gene3D" id="1.20.120.140">
    <property type="entry name" value="Signal recognition particle SRP54, nucleotide-binding domain"/>
    <property type="match status" value="1"/>
</dbReference>
<dbReference type="InterPro" id="IPR027417">
    <property type="entry name" value="P-loop_NTPase"/>
</dbReference>
<dbReference type="InterPro" id="IPR000897">
    <property type="entry name" value="SRP54_GTPase_dom"/>
</dbReference>
<dbReference type="SMART" id="SM00963">
    <property type="entry name" value="SRP54_N"/>
    <property type="match status" value="1"/>
</dbReference>
<comment type="function">
    <text evidence="9">Involved in targeting and insertion of nascent membrane proteins into the cytoplasmic membrane. Acts as a receptor for the complex formed by the signal recognition particle (SRP) and the ribosome-nascent chain (RNC).</text>
</comment>
<comment type="subunit">
    <text evidence="9">Part of the signal recognition particle protein translocation system, which is composed of SRP and FtsY.</text>
</comment>
<evidence type="ECO:0000256" key="6">
    <source>
        <dbReference type="ARBA" id="ARBA00023136"/>
    </source>
</evidence>
<keyword evidence="4 9" id="KW-0378">Hydrolase</keyword>
<feature type="binding site" evidence="9">
    <location>
        <begin position="109"/>
        <end position="116"/>
    </location>
    <ligand>
        <name>GTP</name>
        <dbReference type="ChEBI" id="CHEBI:37565"/>
    </ligand>
</feature>
<keyword evidence="1 9" id="KW-1003">Cell membrane</keyword>
<keyword evidence="7 9" id="KW-0675">Receptor</keyword>
<dbReference type="GO" id="GO:0005886">
    <property type="term" value="C:plasma membrane"/>
    <property type="evidence" value="ECO:0007669"/>
    <property type="project" value="UniProtKB-SubCell"/>
</dbReference>